<protein>
    <submittedName>
        <fullName evidence="1">Uncharacterized protein</fullName>
    </submittedName>
</protein>
<comment type="caution">
    <text evidence="1">The sequence shown here is derived from an EMBL/GenBank/DDBJ whole genome shotgun (WGS) entry which is preliminary data.</text>
</comment>
<gene>
    <name evidence="1" type="ORF">BU25DRAFT_452066</name>
</gene>
<name>A0ACB6RKR9_9PLEO</name>
<keyword evidence="2" id="KW-1185">Reference proteome</keyword>
<sequence length="248" mass="27383">MSASQTHTTSQQASTTTFPTHLPPRPPTIQERVGRWLFPIHVESYQMMPTRSAAAVRPEERRRIDCGRNMNGTGSGDTDEEGQGVEMMVAVRAQRKRRLACLIGTPVCVVAGVAFAVVVYVTVVDSVESNLLKLQLVPCNRHCLPFVLLRLHQRLRSEVAADGSLVRRVLRHVVPRPANPSYPSNRDSFTDPMQIVGSGDLGLAFTNEVVVLGAQARAGLGSKLDLKEYAYLEKHDRRGPSFCHGKPY</sequence>
<proteinExistence type="predicted"/>
<accession>A0ACB6RKR9</accession>
<evidence type="ECO:0000313" key="1">
    <source>
        <dbReference type="EMBL" id="KAF2622550.1"/>
    </source>
</evidence>
<dbReference type="EMBL" id="MU006744">
    <property type="protein sequence ID" value="KAF2622550.1"/>
    <property type="molecule type" value="Genomic_DNA"/>
</dbReference>
<reference evidence="1" key="1">
    <citation type="journal article" date="2020" name="Stud. Mycol.">
        <title>101 Dothideomycetes genomes: a test case for predicting lifestyles and emergence of pathogens.</title>
        <authorList>
            <person name="Haridas S."/>
            <person name="Albert R."/>
            <person name="Binder M."/>
            <person name="Bloem J."/>
            <person name="Labutti K."/>
            <person name="Salamov A."/>
            <person name="Andreopoulos B."/>
            <person name="Baker S."/>
            <person name="Barry K."/>
            <person name="Bills G."/>
            <person name="Bluhm B."/>
            <person name="Cannon C."/>
            <person name="Castanera R."/>
            <person name="Culley D."/>
            <person name="Daum C."/>
            <person name="Ezra D."/>
            <person name="Gonzalez J."/>
            <person name="Henrissat B."/>
            <person name="Kuo A."/>
            <person name="Liang C."/>
            <person name="Lipzen A."/>
            <person name="Lutzoni F."/>
            <person name="Magnuson J."/>
            <person name="Mondo S."/>
            <person name="Nolan M."/>
            <person name="Ohm R."/>
            <person name="Pangilinan J."/>
            <person name="Park H.-J."/>
            <person name="Ramirez L."/>
            <person name="Alfaro M."/>
            <person name="Sun H."/>
            <person name="Tritt A."/>
            <person name="Yoshinaga Y."/>
            <person name="Zwiers L.-H."/>
            <person name="Turgeon B."/>
            <person name="Goodwin S."/>
            <person name="Spatafora J."/>
            <person name="Crous P."/>
            <person name="Grigoriev I."/>
        </authorList>
    </citation>
    <scope>NUCLEOTIDE SEQUENCE</scope>
    <source>
        <strain evidence="1">CBS 525.71</strain>
    </source>
</reference>
<evidence type="ECO:0000313" key="2">
    <source>
        <dbReference type="Proteomes" id="UP000799754"/>
    </source>
</evidence>
<dbReference type="Proteomes" id="UP000799754">
    <property type="component" value="Unassembled WGS sequence"/>
</dbReference>
<organism evidence="1 2">
    <name type="scientific">Macroventuria anomochaeta</name>
    <dbReference type="NCBI Taxonomy" id="301207"/>
    <lineage>
        <taxon>Eukaryota</taxon>
        <taxon>Fungi</taxon>
        <taxon>Dikarya</taxon>
        <taxon>Ascomycota</taxon>
        <taxon>Pezizomycotina</taxon>
        <taxon>Dothideomycetes</taxon>
        <taxon>Pleosporomycetidae</taxon>
        <taxon>Pleosporales</taxon>
        <taxon>Pleosporineae</taxon>
        <taxon>Didymellaceae</taxon>
        <taxon>Macroventuria</taxon>
    </lineage>
</organism>